<evidence type="ECO:0000313" key="9">
    <source>
        <dbReference type="EMBL" id="MDN7242185.1"/>
    </source>
</evidence>
<dbReference type="InterPro" id="IPR035906">
    <property type="entry name" value="MetI-like_sf"/>
</dbReference>
<keyword evidence="6 7" id="KW-0472">Membrane</keyword>
<dbReference type="PANTHER" id="PTHR32243">
    <property type="entry name" value="MALTOSE TRANSPORT SYSTEM PERMEASE-RELATED"/>
    <property type="match status" value="1"/>
</dbReference>
<dbReference type="PROSITE" id="PS50928">
    <property type="entry name" value="ABC_TM1"/>
    <property type="match status" value="1"/>
</dbReference>
<feature type="domain" description="ABC transmembrane type-1" evidence="8">
    <location>
        <begin position="78"/>
        <end position="269"/>
    </location>
</feature>
<keyword evidence="5 7" id="KW-1133">Transmembrane helix</keyword>
<keyword evidence="3" id="KW-1003">Cell membrane</keyword>
<evidence type="ECO:0000313" key="10">
    <source>
        <dbReference type="Proteomes" id="UP001172055"/>
    </source>
</evidence>
<feature type="transmembrane region" description="Helical" evidence="7">
    <location>
        <begin position="15"/>
        <end position="36"/>
    </location>
</feature>
<evidence type="ECO:0000256" key="1">
    <source>
        <dbReference type="ARBA" id="ARBA00004651"/>
    </source>
</evidence>
<reference evidence="9 10" key="1">
    <citation type="submission" date="2023-06" db="EMBL/GenBank/DDBJ databases">
        <title>Novel species in genus Planococcus.</title>
        <authorList>
            <person name="Ning S."/>
        </authorList>
    </citation>
    <scope>NUCLEOTIDE SEQUENCE [LARGE SCALE GENOMIC DNA]</scope>
    <source>
        <strain evidence="9 10">N028</strain>
    </source>
</reference>
<feature type="transmembrane region" description="Helical" evidence="7">
    <location>
        <begin position="149"/>
        <end position="169"/>
    </location>
</feature>
<evidence type="ECO:0000256" key="7">
    <source>
        <dbReference type="RuleBase" id="RU363032"/>
    </source>
</evidence>
<accession>A0ABT8N2U1</accession>
<evidence type="ECO:0000256" key="4">
    <source>
        <dbReference type="ARBA" id="ARBA00022692"/>
    </source>
</evidence>
<keyword evidence="4 7" id="KW-0812">Transmembrane</keyword>
<dbReference type="Pfam" id="PF00528">
    <property type="entry name" value="BPD_transp_1"/>
    <property type="match status" value="1"/>
</dbReference>
<dbReference type="EMBL" id="JAUJWV010000001">
    <property type="protein sequence ID" value="MDN7242185.1"/>
    <property type="molecule type" value="Genomic_DNA"/>
</dbReference>
<evidence type="ECO:0000256" key="6">
    <source>
        <dbReference type="ARBA" id="ARBA00023136"/>
    </source>
</evidence>
<feature type="transmembrane region" description="Helical" evidence="7">
    <location>
        <begin position="74"/>
        <end position="98"/>
    </location>
</feature>
<protein>
    <submittedName>
        <fullName evidence="9">Carbohydrate ABC transporter permease</fullName>
    </submittedName>
</protein>
<keyword evidence="10" id="KW-1185">Reference proteome</keyword>
<proteinExistence type="inferred from homology"/>
<sequence>MAMASSKRDRTTKKIFFYIGLAIVMIISLFPFFIMLMTSVKSTTEAIAQTPTLLPKIWTLEHYADIFNPELFPYITYFVNSMVVSLIVAVISVVFSIFGAYAMSKLKFFGRTTINSSFYVVYMFSGLLLIVPLFKIISSLGLYNTKTALTIALIVQTLPAAIFMLKSYFDTIPDDIEEAAMIDGLNRVQIIFYIIMPLSISGIISVFVYAFMIAWNDFLFASVFLSSSGNFTLPIGLNALFSTPDYVWGRMMAASIVTALPVIIMYGISERFIKGGATEGGVKG</sequence>
<evidence type="ECO:0000256" key="2">
    <source>
        <dbReference type="ARBA" id="ARBA00022448"/>
    </source>
</evidence>
<comment type="similarity">
    <text evidence="7">Belongs to the binding-protein-dependent transport system permease family.</text>
</comment>
<feature type="transmembrane region" description="Helical" evidence="7">
    <location>
        <begin position="119"/>
        <end position="143"/>
    </location>
</feature>
<dbReference type="Gene3D" id="1.10.3720.10">
    <property type="entry name" value="MetI-like"/>
    <property type="match status" value="1"/>
</dbReference>
<feature type="transmembrane region" description="Helical" evidence="7">
    <location>
        <begin position="190"/>
        <end position="212"/>
    </location>
</feature>
<organism evidence="9 10">
    <name type="scientific">Planococcus shixiaomingii</name>
    <dbReference type="NCBI Taxonomy" id="3058393"/>
    <lineage>
        <taxon>Bacteria</taxon>
        <taxon>Bacillati</taxon>
        <taxon>Bacillota</taxon>
        <taxon>Bacilli</taxon>
        <taxon>Bacillales</taxon>
        <taxon>Caryophanaceae</taxon>
        <taxon>Planococcus</taxon>
    </lineage>
</organism>
<evidence type="ECO:0000256" key="5">
    <source>
        <dbReference type="ARBA" id="ARBA00022989"/>
    </source>
</evidence>
<dbReference type="SUPFAM" id="SSF161098">
    <property type="entry name" value="MetI-like"/>
    <property type="match status" value="1"/>
</dbReference>
<evidence type="ECO:0000256" key="3">
    <source>
        <dbReference type="ARBA" id="ARBA00022475"/>
    </source>
</evidence>
<dbReference type="Proteomes" id="UP001172055">
    <property type="component" value="Unassembled WGS sequence"/>
</dbReference>
<dbReference type="InterPro" id="IPR000515">
    <property type="entry name" value="MetI-like"/>
</dbReference>
<dbReference type="PANTHER" id="PTHR32243:SF18">
    <property type="entry name" value="INNER MEMBRANE ABC TRANSPORTER PERMEASE PROTEIN YCJP"/>
    <property type="match status" value="1"/>
</dbReference>
<name>A0ABT8N2U1_9BACL</name>
<comment type="caution">
    <text evidence="9">The sequence shown here is derived from an EMBL/GenBank/DDBJ whole genome shotgun (WGS) entry which is preliminary data.</text>
</comment>
<dbReference type="InterPro" id="IPR050901">
    <property type="entry name" value="BP-dep_ABC_trans_perm"/>
</dbReference>
<comment type="subcellular location">
    <subcellularLocation>
        <location evidence="1 7">Cell membrane</location>
        <topology evidence="1 7">Multi-pass membrane protein</topology>
    </subcellularLocation>
</comment>
<keyword evidence="2 7" id="KW-0813">Transport</keyword>
<dbReference type="CDD" id="cd06261">
    <property type="entry name" value="TM_PBP2"/>
    <property type="match status" value="1"/>
</dbReference>
<feature type="transmembrane region" description="Helical" evidence="7">
    <location>
        <begin position="247"/>
        <end position="268"/>
    </location>
</feature>
<evidence type="ECO:0000259" key="8">
    <source>
        <dbReference type="PROSITE" id="PS50928"/>
    </source>
</evidence>
<gene>
    <name evidence="9" type="ORF">QWY14_10265</name>
</gene>